<reference evidence="1 2" key="1">
    <citation type="submission" date="2019-01" db="EMBL/GenBank/DDBJ databases">
        <authorList>
            <person name="Sayadi A."/>
        </authorList>
    </citation>
    <scope>NUCLEOTIDE SEQUENCE [LARGE SCALE GENOMIC DNA]</scope>
</reference>
<evidence type="ECO:0000313" key="1">
    <source>
        <dbReference type="EMBL" id="VEN33896.1"/>
    </source>
</evidence>
<dbReference type="AlphaFoldDB" id="A0A653BE79"/>
<accession>A0A653BE79</accession>
<sequence length="273" mass="30936">MQPAGQHFGFGTPDGYSGYNNQAEIIDVSPEIFREEMRKLGILQRTSQRDFSEMQPQFSYADIQVPSNSPPFNDLPLATGPYYQSTQYIPGLPIFPYAYGTPYGIPQSNMVPQMVYTPVNNASTQNVQDGQTPSFPYPQVQAETPPVGPIQPEFTYIPTYQYKNQPAQPIVKKRRHRHRYVIKKDSSQNNGNQSESRVIDKHEVQRKTYSFRKTFVVTPEKRPSRPITINLMNGVPVTTVVPAETTVTTTTTTTEDNEIPEDTTGFVNAFKWN</sequence>
<keyword evidence="2" id="KW-1185">Reference proteome</keyword>
<proteinExistence type="predicted"/>
<protein>
    <submittedName>
        <fullName evidence="1">Uncharacterized protein</fullName>
    </submittedName>
</protein>
<evidence type="ECO:0000313" key="2">
    <source>
        <dbReference type="Proteomes" id="UP000410492"/>
    </source>
</evidence>
<dbReference type="OrthoDB" id="6748815at2759"/>
<gene>
    <name evidence="1" type="ORF">CALMAC_LOCUS280</name>
</gene>
<dbReference type="Proteomes" id="UP000410492">
    <property type="component" value="Unassembled WGS sequence"/>
</dbReference>
<name>A0A653BE79_CALMS</name>
<dbReference type="EMBL" id="CAACVG010000301">
    <property type="protein sequence ID" value="VEN33896.1"/>
    <property type="molecule type" value="Genomic_DNA"/>
</dbReference>
<organism evidence="1 2">
    <name type="scientific">Callosobruchus maculatus</name>
    <name type="common">Southern cowpea weevil</name>
    <name type="synonym">Pulse bruchid</name>
    <dbReference type="NCBI Taxonomy" id="64391"/>
    <lineage>
        <taxon>Eukaryota</taxon>
        <taxon>Metazoa</taxon>
        <taxon>Ecdysozoa</taxon>
        <taxon>Arthropoda</taxon>
        <taxon>Hexapoda</taxon>
        <taxon>Insecta</taxon>
        <taxon>Pterygota</taxon>
        <taxon>Neoptera</taxon>
        <taxon>Endopterygota</taxon>
        <taxon>Coleoptera</taxon>
        <taxon>Polyphaga</taxon>
        <taxon>Cucujiformia</taxon>
        <taxon>Chrysomeloidea</taxon>
        <taxon>Chrysomelidae</taxon>
        <taxon>Bruchinae</taxon>
        <taxon>Bruchini</taxon>
        <taxon>Callosobruchus</taxon>
    </lineage>
</organism>